<organism evidence="2 3">
    <name type="scientific">Mycena alexandri</name>
    <dbReference type="NCBI Taxonomy" id="1745969"/>
    <lineage>
        <taxon>Eukaryota</taxon>
        <taxon>Fungi</taxon>
        <taxon>Dikarya</taxon>
        <taxon>Basidiomycota</taxon>
        <taxon>Agaricomycotina</taxon>
        <taxon>Agaricomycetes</taxon>
        <taxon>Agaricomycetidae</taxon>
        <taxon>Agaricales</taxon>
        <taxon>Marasmiineae</taxon>
        <taxon>Mycenaceae</taxon>
        <taxon>Mycena</taxon>
    </lineage>
</organism>
<proteinExistence type="predicted"/>
<feature type="compositionally biased region" description="Gly residues" evidence="1">
    <location>
        <begin position="444"/>
        <end position="472"/>
    </location>
</feature>
<feature type="compositionally biased region" description="Basic residues" evidence="1">
    <location>
        <begin position="711"/>
        <end position="720"/>
    </location>
</feature>
<evidence type="ECO:0000256" key="1">
    <source>
        <dbReference type="SAM" id="MobiDB-lite"/>
    </source>
</evidence>
<feature type="compositionally biased region" description="Low complexity" evidence="1">
    <location>
        <begin position="372"/>
        <end position="397"/>
    </location>
</feature>
<comment type="caution">
    <text evidence="2">The sequence shown here is derived from an EMBL/GenBank/DDBJ whole genome shotgun (WGS) entry which is preliminary data.</text>
</comment>
<protein>
    <submittedName>
        <fullName evidence="2">Uncharacterized protein</fullName>
    </submittedName>
</protein>
<keyword evidence="3" id="KW-1185">Reference proteome</keyword>
<feature type="region of interest" description="Disordered" evidence="1">
    <location>
        <begin position="367"/>
        <end position="477"/>
    </location>
</feature>
<dbReference type="Proteomes" id="UP001218188">
    <property type="component" value="Unassembled WGS sequence"/>
</dbReference>
<dbReference type="EMBL" id="JARJCM010000153">
    <property type="protein sequence ID" value="KAJ7025442.1"/>
    <property type="molecule type" value="Genomic_DNA"/>
</dbReference>
<dbReference type="AlphaFoldDB" id="A0AAD6SDW4"/>
<accession>A0AAD6SDW4</accession>
<feature type="region of interest" description="Disordered" evidence="1">
    <location>
        <begin position="673"/>
        <end position="720"/>
    </location>
</feature>
<sequence>MVEESTTPPGSPPLPPMTLLRSTDPLPFPPTGDLPLPSTVGLPVPLDILLAPPMPDLPGPTVVASKKGLVPRRRHKKAEEKDVPGKESWVHGTKLLFFEHRKAEYLAVATKSATGDKQAAGAFYTKMARLYVIKYGYTLRDNEDLLVDVADPPDKAANEVVNQRVSPENDERAKYHKNLRNCIAEWYRRKYGGLLKTDKAAFKELFTGILDGAPAKPQRGQLLHCYSRHFFEERVKERYEERLASLKRRAVFTGEQVPKQLALQNAVTKEVWDEETPGFQKEVTALWEREYNQALKGWEASLADSPTRTPQELAASLENAAYYLQPFVDAVAQRFGMTASLLLCGPIGRNQGVVAEEQCRARAELAGLAGTSGPSSRRGSSGPSGPHTAASHGASTRGAGGSGSNNSVGGAGGRDHDKGDDGADDDGAAGDADSGAGGRDDGGGGDGDGGAGGGGADGGAGGGGADGGAGGGNEDDGVDLAAQAAAHRIERLWARTDRAEWTGELARAHTAFARGKAWGIEWARCVAGFFDFESVHGYSESKAQLPVANRPRAVEEWLGRGRRWDRTGLIGAMPMGNQDSEGVYAGGALSRPEKANWEELEQMNGKTGLLHVMGLLLWWGDYVGDGEDVFQYVDWTRAVEDVTWVLRQLEISGLITGEKVGIKRKRAKARGLEEPAAKVLRRSSRHEKADEGVRTRARVQKTPGEKEKAKGSKSGKKRGT</sequence>
<evidence type="ECO:0000313" key="3">
    <source>
        <dbReference type="Proteomes" id="UP001218188"/>
    </source>
</evidence>
<gene>
    <name evidence="2" type="ORF">C8F04DRAFT_1269179</name>
</gene>
<name>A0AAD6SDW4_9AGAR</name>
<evidence type="ECO:0000313" key="2">
    <source>
        <dbReference type="EMBL" id="KAJ7025442.1"/>
    </source>
</evidence>
<feature type="region of interest" description="Disordered" evidence="1">
    <location>
        <begin position="1"/>
        <end position="36"/>
    </location>
</feature>
<reference evidence="2" key="1">
    <citation type="submission" date="2023-03" db="EMBL/GenBank/DDBJ databases">
        <title>Massive genome expansion in bonnet fungi (Mycena s.s.) driven by repeated elements and novel gene families across ecological guilds.</title>
        <authorList>
            <consortium name="Lawrence Berkeley National Laboratory"/>
            <person name="Harder C.B."/>
            <person name="Miyauchi S."/>
            <person name="Viragh M."/>
            <person name="Kuo A."/>
            <person name="Thoen E."/>
            <person name="Andreopoulos B."/>
            <person name="Lu D."/>
            <person name="Skrede I."/>
            <person name="Drula E."/>
            <person name="Henrissat B."/>
            <person name="Morin E."/>
            <person name="Kohler A."/>
            <person name="Barry K."/>
            <person name="LaButti K."/>
            <person name="Morin E."/>
            <person name="Salamov A."/>
            <person name="Lipzen A."/>
            <person name="Mereny Z."/>
            <person name="Hegedus B."/>
            <person name="Baldrian P."/>
            <person name="Stursova M."/>
            <person name="Weitz H."/>
            <person name="Taylor A."/>
            <person name="Grigoriev I.V."/>
            <person name="Nagy L.G."/>
            <person name="Martin F."/>
            <person name="Kauserud H."/>
        </authorList>
    </citation>
    <scope>NUCLEOTIDE SEQUENCE</scope>
    <source>
        <strain evidence="2">CBHHK200</strain>
    </source>
</reference>